<dbReference type="Proteomes" id="UP000626109">
    <property type="component" value="Unassembled WGS sequence"/>
</dbReference>
<protein>
    <submittedName>
        <fullName evidence="1">Uncharacterized protein</fullName>
    </submittedName>
</protein>
<evidence type="ECO:0000313" key="1">
    <source>
        <dbReference type="EMBL" id="CAE8735311.1"/>
    </source>
</evidence>
<name>A0A813LPU4_POLGL</name>
<comment type="caution">
    <text evidence="1">The sequence shown here is derived from an EMBL/GenBank/DDBJ whole genome shotgun (WGS) entry which is preliminary data.</text>
</comment>
<organism evidence="1 2">
    <name type="scientific">Polarella glacialis</name>
    <name type="common">Dinoflagellate</name>
    <dbReference type="NCBI Taxonomy" id="89957"/>
    <lineage>
        <taxon>Eukaryota</taxon>
        <taxon>Sar</taxon>
        <taxon>Alveolata</taxon>
        <taxon>Dinophyceae</taxon>
        <taxon>Suessiales</taxon>
        <taxon>Suessiaceae</taxon>
        <taxon>Polarella</taxon>
    </lineage>
</organism>
<accession>A0A813LPU4</accession>
<reference evidence="1" key="1">
    <citation type="submission" date="2021-02" db="EMBL/GenBank/DDBJ databases">
        <authorList>
            <person name="Dougan E. K."/>
            <person name="Rhodes N."/>
            <person name="Thang M."/>
            <person name="Chan C."/>
        </authorList>
    </citation>
    <scope>NUCLEOTIDE SEQUENCE</scope>
</reference>
<dbReference type="AlphaFoldDB" id="A0A813LPU4"/>
<gene>
    <name evidence="1" type="ORF">PGLA2088_LOCUS47767</name>
</gene>
<feature type="non-terminal residue" evidence="1">
    <location>
        <position position="1"/>
    </location>
</feature>
<sequence length="92" mass="10831">INMLADFSFDVDSDVVERAFSSFAWPLQIQIDVGDSERSLDTQKQKFMEKLDQEKSEFERDMSRYLDDLEWVKSLNDYSLAMKCSTKIYALK</sequence>
<proteinExistence type="predicted"/>
<dbReference type="EMBL" id="CAJNNW010036535">
    <property type="protein sequence ID" value="CAE8735311.1"/>
    <property type="molecule type" value="Genomic_DNA"/>
</dbReference>
<evidence type="ECO:0000313" key="2">
    <source>
        <dbReference type="Proteomes" id="UP000626109"/>
    </source>
</evidence>
<feature type="non-terminal residue" evidence="1">
    <location>
        <position position="92"/>
    </location>
</feature>